<evidence type="ECO:0000313" key="2">
    <source>
        <dbReference type="Proteomes" id="UP000054485"/>
    </source>
</evidence>
<accession>A0A0C9ZZW4</accession>
<feature type="non-terminal residue" evidence="1">
    <location>
        <position position="126"/>
    </location>
</feature>
<proteinExistence type="predicted"/>
<gene>
    <name evidence="1" type="ORF">CY34DRAFT_96867</name>
</gene>
<dbReference type="HOGENOM" id="CLU_1987023_0_0_1"/>
<keyword evidence="2" id="KW-1185">Reference proteome</keyword>
<dbReference type="EMBL" id="KN835673">
    <property type="protein sequence ID" value="KIK35026.1"/>
    <property type="molecule type" value="Genomic_DNA"/>
</dbReference>
<dbReference type="Pfam" id="PF20414">
    <property type="entry name" value="DUF6698"/>
    <property type="match status" value="1"/>
</dbReference>
<dbReference type="Proteomes" id="UP000054485">
    <property type="component" value="Unassembled WGS sequence"/>
</dbReference>
<protein>
    <submittedName>
        <fullName evidence="1">Uncharacterized protein</fullName>
    </submittedName>
</protein>
<reference evidence="1 2" key="1">
    <citation type="submission" date="2014-04" db="EMBL/GenBank/DDBJ databases">
        <authorList>
            <consortium name="DOE Joint Genome Institute"/>
            <person name="Kuo A."/>
            <person name="Ruytinx J."/>
            <person name="Rineau F."/>
            <person name="Colpaert J."/>
            <person name="Kohler A."/>
            <person name="Nagy L.G."/>
            <person name="Floudas D."/>
            <person name="Copeland A."/>
            <person name="Barry K.W."/>
            <person name="Cichocki N."/>
            <person name="Veneault-Fourrey C."/>
            <person name="LaButti K."/>
            <person name="Lindquist E.A."/>
            <person name="Lipzen A."/>
            <person name="Lundell T."/>
            <person name="Morin E."/>
            <person name="Murat C."/>
            <person name="Sun H."/>
            <person name="Tunlid A."/>
            <person name="Henrissat B."/>
            <person name="Grigoriev I.V."/>
            <person name="Hibbett D.S."/>
            <person name="Martin F."/>
            <person name="Nordberg H.P."/>
            <person name="Cantor M.N."/>
            <person name="Hua S.X."/>
        </authorList>
    </citation>
    <scope>NUCLEOTIDE SEQUENCE [LARGE SCALE GENOMIC DNA]</scope>
    <source>
        <strain evidence="1 2">UH-Slu-Lm8-n1</strain>
    </source>
</reference>
<organism evidence="1 2">
    <name type="scientific">Suillus luteus UH-Slu-Lm8-n1</name>
    <dbReference type="NCBI Taxonomy" id="930992"/>
    <lineage>
        <taxon>Eukaryota</taxon>
        <taxon>Fungi</taxon>
        <taxon>Dikarya</taxon>
        <taxon>Basidiomycota</taxon>
        <taxon>Agaricomycotina</taxon>
        <taxon>Agaricomycetes</taxon>
        <taxon>Agaricomycetidae</taxon>
        <taxon>Boletales</taxon>
        <taxon>Suillineae</taxon>
        <taxon>Suillaceae</taxon>
        <taxon>Suillus</taxon>
    </lineage>
</organism>
<sequence length="126" mass="14408">AFLYEKYTTNLDNLEEGLFKDKILVQGYKAVFISPSSAKDIEGNGDGADVIQNNRCVKTLCTGIKVKKHVAQIIKLDKVSPQSIAYITCQVHFALSFVTSWWSIDGNFNYILFWRYIIDFFERLLG</sequence>
<dbReference type="InParanoid" id="A0A0C9ZZW4"/>
<dbReference type="STRING" id="930992.A0A0C9ZZW4"/>
<name>A0A0C9ZZW4_9AGAM</name>
<dbReference type="InterPro" id="IPR046521">
    <property type="entry name" value="DUF6698"/>
</dbReference>
<reference evidence="2" key="2">
    <citation type="submission" date="2015-01" db="EMBL/GenBank/DDBJ databases">
        <title>Evolutionary Origins and Diversification of the Mycorrhizal Mutualists.</title>
        <authorList>
            <consortium name="DOE Joint Genome Institute"/>
            <consortium name="Mycorrhizal Genomics Consortium"/>
            <person name="Kohler A."/>
            <person name="Kuo A."/>
            <person name="Nagy L.G."/>
            <person name="Floudas D."/>
            <person name="Copeland A."/>
            <person name="Barry K.W."/>
            <person name="Cichocki N."/>
            <person name="Veneault-Fourrey C."/>
            <person name="LaButti K."/>
            <person name="Lindquist E.A."/>
            <person name="Lipzen A."/>
            <person name="Lundell T."/>
            <person name="Morin E."/>
            <person name="Murat C."/>
            <person name="Riley R."/>
            <person name="Ohm R."/>
            <person name="Sun H."/>
            <person name="Tunlid A."/>
            <person name="Henrissat B."/>
            <person name="Grigoriev I.V."/>
            <person name="Hibbett D.S."/>
            <person name="Martin F."/>
        </authorList>
    </citation>
    <scope>NUCLEOTIDE SEQUENCE [LARGE SCALE GENOMIC DNA]</scope>
    <source>
        <strain evidence="2">UH-Slu-Lm8-n1</strain>
    </source>
</reference>
<dbReference type="AlphaFoldDB" id="A0A0C9ZZW4"/>
<evidence type="ECO:0000313" key="1">
    <source>
        <dbReference type="EMBL" id="KIK35026.1"/>
    </source>
</evidence>
<dbReference type="OrthoDB" id="2662502at2759"/>